<dbReference type="Proteomes" id="UP001215280">
    <property type="component" value="Unassembled WGS sequence"/>
</dbReference>
<dbReference type="Gene3D" id="3.10.120.10">
    <property type="entry name" value="Cytochrome b5-like heme/steroid binding domain"/>
    <property type="match status" value="1"/>
</dbReference>
<reference evidence="1" key="1">
    <citation type="submission" date="2023-03" db="EMBL/GenBank/DDBJ databases">
        <title>Massive genome expansion in bonnet fungi (Mycena s.s.) driven by repeated elements and novel gene families across ecological guilds.</title>
        <authorList>
            <consortium name="Lawrence Berkeley National Laboratory"/>
            <person name="Harder C.B."/>
            <person name="Miyauchi S."/>
            <person name="Viragh M."/>
            <person name="Kuo A."/>
            <person name="Thoen E."/>
            <person name="Andreopoulos B."/>
            <person name="Lu D."/>
            <person name="Skrede I."/>
            <person name="Drula E."/>
            <person name="Henrissat B."/>
            <person name="Morin E."/>
            <person name="Kohler A."/>
            <person name="Barry K."/>
            <person name="LaButti K."/>
            <person name="Morin E."/>
            <person name="Salamov A."/>
            <person name="Lipzen A."/>
            <person name="Mereny Z."/>
            <person name="Hegedus B."/>
            <person name="Baldrian P."/>
            <person name="Stursova M."/>
            <person name="Weitz H."/>
            <person name="Taylor A."/>
            <person name="Grigoriev I.V."/>
            <person name="Nagy L.G."/>
            <person name="Martin F."/>
            <person name="Kauserud H."/>
        </authorList>
    </citation>
    <scope>NUCLEOTIDE SEQUENCE</scope>
    <source>
        <strain evidence="1">CBHHK188m</strain>
    </source>
</reference>
<evidence type="ECO:0000313" key="1">
    <source>
        <dbReference type="EMBL" id="KAJ7736243.1"/>
    </source>
</evidence>
<dbReference type="GO" id="GO:0012505">
    <property type="term" value="C:endomembrane system"/>
    <property type="evidence" value="ECO:0007669"/>
    <property type="project" value="TreeGrafter"/>
</dbReference>
<gene>
    <name evidence="1" type="ORF">DFH07DRAFT_843108</name>
</gene>
<keyword evidence="2" id="KW-1185">Reference proteome</keyword>
<name>A0AAD7MXE4_9AGAR</name>
<comment type="caution">
    <text evidence="1">The sequence shown here is derived from an EMBL/GenBank/DDBJ whole genome shotgun (WGS) entry which is preliminary data.</text>
</comment>
<dbReference type="PANTHER" id="PTHR10281">
    <property type="entry name" value="MEMBRANE-ASSOCIATED PROGESTERONE RECEPTOR COMPONENT-RELATED"/>
    <property type="match status" value="1"/>
</dbReference>
<dbReference type="GO" id="GO:0016020">
    <property type="term" value="C:membrane"/>
    <property type="evidence" value="ECO:0007669"/>
    <property type="project" value="TreeGrafter"/>
</dbReference>
<evidence type="ECO:0008006" key="3">
    <source>
        <dbReference type="Google" id="ProtNLM"/>
    </source>
</evidence>
<protein>
    <recommendedName>
        <fullName evidence="3">Cytochrome b5 heme-binding domain-containing protein</fullName>
    </recommendedName>
</protein>
<organism evidence="1 2">
    <name type="scientific">Mycena maculata</name>
    <dbReference type="NCBI Taxonomy" id="230809"/>
    <lineage>
        <taxon>Eukaryota</taxon>
        <taxon>Fungi</taxon>
        <taxon>Dikarya</taxon>
        <taxon>Basidiomycota</taxon>
        <taxon>Agaricomycotina</taxon>
        <taxon>Agaricomycetes</taxon>
        <taxon>Agaricomycetidae</taxon>
        <taxon>Agaricales</taxon>
        <taxon>Marasmiineae</taxon>
        <taxon>Mycenaceae</taxon>
        <taxon>Mycena</taxon>
    </lineage>
</organism>
<sequence>MPTAGEKKYPLILPPPQQGINADLDARLSTLPVIRLGELTASDDEDLSHRTLVGLKGYVFDLTTMHKSFESDKPFRNYASKDISYALTKYSTLPEDVNVSGYNDLSPTELETLDNWVSVFLLRFAVVGTLAHTT</sequence>
<dbReference type="PANTHER" id="PTHR10281:SF76">
    <property type="entry name" value="CALCUTTA CUP-RELATED"/>
    <property type="match status" value="1"/>
</dbReference>
<dbReference type="AlphaFoldDB" id="A0AAD7MXE4"/>
<dbReference type="InterPro" id="IPR050577">
    <property type="entry name" value="MAPR/NEUFC/NENF-like"/>
</dbReference>
<dbReference type="EMBL" id="JARJLG010000150">
    <property type="protein sequence ID" value="KAJ7736243.1"/>
    <property type="molecule type" value="Genomic_DNA"/>
</dbReference>
<evidence type="ECO:0000313" key="2">
    <source>
        <dbReference type="Proteomes" id="UP001215280"/>
    </source>
</evidence>
<dbReference type="SUPFAM" id="SSF55856">
    <property type="entry name" value="Cytochrome b5-like heme/steroid binding domain"/>
    <property type="match status" value="1"/>
</dbReference>
<accession>A0AAD7MXE4</accession>
<proteinExistence type="predicted"/>
<dbReference type="InterPro" id="IPR036400">
    <property type="entry name" value="Cyt_B5-like_heme/steroid_sf"/>
</dbReference>